<protein>
    <recommendedName>
        <fullName evidence="3">Lipoprotein</fullName>
    </recommendedName>
</protein>
<evidence type="ECO:0000313" key="1">
    <source>
        <dbReference type="EMBL" id="MFE3849426.1"/>
    </source>
</evidence>
<comment type="caution">
    <text evidence="1">The sequence shown here is derived from an EMBL/GenBank/DDBJ whole genome shotgun (WGS) entry which is preliminary data.</text>
</comment>
<evidence type="ECO:0000313" key="2">
    <source>
        <dbReference type="Proteomes" id="UP001600039"/>
    </source>
</evidence>
<dbReference type="EMBL" id="JBHZQA010000019">
    <property type="protein sequence ID" value="MFE3849426.1"/>
    <property type="molecule type" value="Genomic_DNA"/>
</dbReference>
<name>A0ABW6HQW7_9FLAO</name>
<evidence type="ECO:0008006" key="3">
    <source>
        <dbReference type="Google" id="ProtNLM"/>
    </source>
</evidence>
<sequence>MTSLKMIYDKYQYDSLMDSNYNATIMKYSIPLFGLSLITIPFTSCTSEQEKTVQAATDNYVRFVDSVVNLNTDSAQANWNRIDKDFEKKSTQLNIEIDKLEENHDFDAKIDSATVKYEAFKISIILQKLKLQIKKKK</sequence>
<organism evidence="1 2">
    <name type="scientific">Flavobacterium fructosi</name>
    <dbReference type="NCBI Taxonomy" id="3230416"/>
    <lineage>
        <taxon>Bacteria</taxon>
        <taxon>Pseudomonadati</taxon>
        <taxon>Bacteroidota</taxon>
        <taxon>Flavobacteriia</taxon>
        <taxon>Flavobacteriales</taxon>
        <taxon>Flavobacteriaceae</taxon>
        <taxon>Flavobacterium</taxon>
    </lineage>
</organism>
<proteinExistence type="predicted"/>
<accession>A0ABW6HQW7</accession>
<dbReference type="RefSeq" id="WP_379859168.1">
    <property type="nucleotide sequence ID" value="NZ_JBHZQA010000019.1"/>
</dbReference>
<keyword evidence="2" id="KW-1185">Reference proteome</keyword>
<dbReference type="Proteomes" id="UP001600039">
    <property type="component" value="Unassembled WGS sequence"/>
</dbReference>
<reference evidence="1 2" key="1">
    <citation type="submission" date="2024-06" db="EMBL/GenBank/DDBJ databases">
        <title>Flavobacterium spp. isolated from glacier.</title>
        <authorList>
            <person name="Han D."/>
        </authorList>
    </citation>
    <scope>NUCLEOTIDE SEQUENCE [LARGE SCALE GENOMIC DNA]</scope>
    <source>
        <strain evidence="1 2">LB3P45</strain>
    </source>
</reference>
<gene>
    <name evidence="1" type="ORF">ACFX5D_15820</name>
</gene>